<reference evidence="2 3" key="1">
    <citation type="journal article" date="2023" name="Plants (Basel)">
        <title>Bridging the Gap: Combining Genomics and Transcriptomics Approaches to Understand Stylosanthes scabra, an Orphan Legume from the Brazilian Caatinga.</title>
        <authorList>
            <person name="Ferreira-Neto J.R.C."/>
            <person name="da Silva M.D."/>
            <person name="Binneck E."/>
            <person name="de Melo N.F."/>
            <person name="da Silva R.H."/>
            <person name="de Melo A.L.T.M."/>
            <person name="Pandolfi V."/>
            <person name="Bustamante F.O."/>
            <person name="Brasileiro-Vidal A.C."/>
            <person name="Benko-Iseppon A.M."/>
        </authorList>
    </citation>
    <scope>NUCLEOTIDE SEQUENCE [LARGE SCALE GENOMIC DNA]</scope>
    <source>
        <tissue evidence="2">Leaves</tissue>
    </source>
</reference>
<accession>A0ABU6URK3</accession>
<organism evidence="2 3">
    <name type="scientific">Stylosanthes scabra</name>
    <dbReference type="NCBI Taxonomy" id="79078"/>
    <lineage>
        <taxon>Eukaryota</taxon>
        <taxon>Viridiplantae</taxon>
        <taxon>Streptophyta</taxon>
        <taxon>Embryophyta</taxon>
        <taxon>Tracheophyta</taxon>
        <taxon>Spermatophyta</taxon>
        <taxon>Magnoliopsida</taxon>
        <taxon>eudicotyledons</taxon>
        <taxon>Gunneridae</taxon>
        <taxon>Pentapetalae</taxon>
        <taxon>rosids</taxon>
        <taxon>fabids</taxon>
        <taxon>Fabales</taxon>
        <taxon>Fabaceae</taxon>
        <taxon>Papilionoideae</taxon>
        <taxon>50 kb inversion clade</taxon>
        <taxon>dalbergioids sensu lato</taxon>
        <taxon>Dalbergieae</taxon>
        <taxon>Pterocarpus clade</taxon>
        <taxon>Stylosanthes</taxon>
    </lineage>
</organism>
<evidence type="ECO:0000313" key="3">
    <source>
        <dbReference type="Proteomes" id="UP001341840"/>
    </source>
</evidence>
<feature type="region of interest" description="Disordered" evidence="1">
    <location>
        <begin position="88"/>
        <end position="198"/>
    </location>
</feature>
<comment type="caution">
    <text evidence="2">The sequence shown here is derived from an EMBL/GenBank/DDBJ whole genome shotgun (WGS) entry which is preliminary data.</text>
</comment>
<sequence length="214" mass="23951">MPCVHAIASIRKRRDQVEDYVHKWLCMESIHATYRHSIHLVPSEQYWSSTNYLKIEAPIIKRPIGRPKGHNYKTYKGAPANLNWKPKIRRPRNACSGSTTPHVEVPLSQSAPQTQEEGNQLEASQAASQPPPTTSHAHLPFRPPAQVRQTAATSRAFRSKQPVRRKVKANSPPPSEPPTPSQAEELSKETLAATSASTQGKFKFMETIGINKQH</sequence>
<dbReference type="Proteomes" id="UP001341840">
    <property type="component" value="Unassembled WGS sequence"/>
</dbReference>
<evidence type="ECO:0000256" key="1">
    <source>
        <dbReference type="SAM" id="MobiDB-lite"/>
    </source>
</evidence>
<protein>
    <submittedName>
        <fullName evidence="2">Uncharacterized protein</fullName>
    </submittedName>
</protein>
<feature type="compositionally biased region" description="Basic residues" evidence="1">
    <location>
        <begin position="157"/>
        <end position="168"/>
    </location>
</feature>
<evidence type="ECO:0000313" key="2">
    <source>
        <dbReference type="EMBL" id="MED6163689.1"/>
    </source>
</evidence>
<feature type="compositionally biased region" description="Polar residues" evidence="1">
    <location>
        <begin position="95"/>
        <end position="128"/>
    </location>
</feature>
<dbReference type="EMBL" id="JASCZI010122098">
    <property type="protein sequence ID" value="MED6163689.1"/>
    <property type="molecule type" value="Genomic_DNA"/>
</dbReference>
<keyword evidence="3" id="KW-1185">Reference proteome</keyword>
<feature type="compositionally biased region" description="Pro residues" evidence="1">
    <location>
        <begin position="171"/>
        <end position="180"/>
    </location>
</feature>
<proteinExistence type="predicted"/>
<gene>
    <name evidence="2" type="ORF">PIB30_082470</name>
</gene>
<name>A0ABU6URK3_9FABA</name>